<accession>A0A1H9JZ50</accession>
<dbReference type="EMBL" id="FOGB01000011">
    <property type="protein sequence ID" value="SEQ92097.1"/>
    <property type="molecule type" value="Genomic_DNA"/>
</dbReference>
<dbReference type="SUPFAM" id="SSF51430">
    <property type="entry name" value="NAD(P)-linked oxidoreductase"/>
    <property type="match status" value="1"/>
</dbReference>
<dbReference type="Pfam" id="PF00248">
    <property type="entry name" value="Aldo_ket_red"/>
    <property type="match status" value="1"/>
</dbReference>
<gene>
    <name evidence="2" type="ORF">SAMN03080615_03240</name>
</gene>
<evidence type="ECO:0000259" key="1">
    <source>
        <dbReference type="Pfam" id="PF00248"/>
    </source>
</evidence>
<name>A0A1H9JZ50_9GAMM</name>
<dbReference type="InterPro" id="IPR023210">
    <property type="entry name" value="NADP_OxRdtase_dom"/>
</dbReference>
<dbReference type="CDD" id="cd19095">
    <property type="entry name" value="AKR_PA4992-like"/>
    <property type="match status" value="1"/>
</dbReference>
<dbReference type="GO" id="GO:0016491">
    <property type="term" value="F:oxidoreductase activity"/>
    <property type="evidence" value="ECO:0007669"/>
    <property type="project" value="InterPro"/>
</dbReference>
<dbReference type="AlphaFoldDB" id="A0A1H9JZ50"/>
<dbReference type="InterPro" id="IPR020471">
    <property type="entry name" value="AKR"/>
</dbReference>
<dbReference type="Proteomes" id="UP000198749">
    <property type="component" value="Unassembled WGS sequence"/>
</dbReference>
<dbReference type="InterPro" id="IPR036812">
    <property type="entry name" value="NAD(P)_OxRdtase_dom_sf"/>
</dbReference>
<keyword evidence="3" id="KW-1185">Reference proteome</keyword>
<protein>
    <submittedName>
        <fullName evidence="2">Predicted oxidoreductase</fullName>
    </submittedName>
</protein>
<dbReference type="PANTHER" id="PTHR43312">
    <property type="entry name" value="D-THREO-ALDOSE 1-DEHYDROGENASE"/>
    <property type="match status" value="1"/>
</dbReference>
<dbReference type="InterPro" id="IPR053135">
    <property type="entry name" value="AKR2_Oxidoreductase"/>
</dbReference>
<feature type="domain" description="NADP-dependent oxidoreductase" evidence="1">
    <location>
        <begin position="16"/>
        <end position="218"/>
    </location>
</feature>
<organism evidence="2 3">
    <name type="scientific">Amphritea atlantica</name>
    <dbReference type="NCBI Taxonomy" id="355243"/>
    <lineage>
        <taxon>Bacteria</taxon>
        <taxon>Pseudomonadati</taxon>
        <taxon>Pseudomonadota</taxon>
        <taxon>Gammaproteobacteria</taxon>
        <taxon>Oceanospirillales</taxon>
        <taxon>Oceanospirillaceae</taxon>
        <taxon>Amphritea</taxon>
    </lineage>
</organism>
<evidence type="ECO:0000313" key="2">
    <source>
        <dbReference type="EMBL" id="SEQ92097.1"/>
    </source>
</evidence>
<evidence type="ECO:0000313" key="3">
    <source>
        <dbReference type="Proteomes" id="UP000198749"/>
    </source>
</evidence>
<reference evidence="3" key="1">
    <citation type="submission" date="2016-10" db="EMBL/GenBank/DDBJ databases">
        <authorList>
            <person name="Varghese N."/>
            <person name="Submissions S."/>
        </authorList>
    </citation>
    <scope>NUCLEOTIDE SEQUENCE [LARGE SCALE GENOMIC DNA]</scope>
    <source>
        <strain evidence="3">DSM 18887</strain>
    </source>
</reference>
<dbReference type="RefSeq" id="WP_217647459.1">
    <property type="nucleotide sequence ID" value="NZ_AP025284.1"/>
</dbReference>
<proteinExistence type="predicted"/>
<dbReference type="PANTHER" id="PTHR43312:SF1">
    <property type="entry name" value="NADP-DEPENDENT OXIDOREDUCTASE DOMAIN-CONTAINING PROTEIN"/>
    <property type="match status" value="1"/>
</dbReference>
<sequence>MLTLRNLAGTGLRVSPIGLGTVKLGRDKGVKYPSRFTIPDDQQAARLLDLSRDLGINLLDTAPAYGNSETRLGPLLQHQRHHWLICSKVGEEFDPQTGESHFNFTPEHVRFSIERSLQRLRTDVIDILLVHSDGNDLDVINHYGILEQLEQLKAEGKIRAGGMSTKTIEGGIETLKRSDIAMVTYNLDYQDELPVIDYALAAQKGIFIKKALASGHIAEASEADPVHASFDLVLGHQGVSSAIIGTINPDHLRTNVMAAVESLKAGPSND</sequence>
<dbReference type="Gene3D" id="3.20.20.100">
    <property type="entry name" value="NADP-dependent oxidoreductase domain"/>
    <property type="match status" value="1"/>
</dbReference>
<dbReference type="PRINTS" id="PR00069">
    <property type="entry name" value="ALDKETRDTASE"/>
</dbReference>
<dbReference type="STRING" id="355243.SAMN03080615_03240"/>